<proteinExistence type="predicted"/>
<evidence type="ECO:0000313" key="3">
    <source>
        <dbReference type="Proteomes" id="UP000031637"/>
    </source>
</evidence>
<feature type="domain" description="Glyoxalase-like" evidence="1">
    <location>
        <begin position="5"/>
        <end position="179"/>
    </location>
</feature>
<accession>W0SFP9</accession>
<dbReference type="STRING" id="1223802.SUTH_02045"/>
<protein>
    <recommendedName>
        <fullName evidence="1">Glyoxalase-like domain-containing protein</fullName>
    </recommendedName>
</protein>
<sequence length="212" mass="23254">MAVPDHLVLAARDLDRGTAWLEQRLGVALAPGGRHVRMGTHNRLLGLGDDFYLELIAIDPLAPPPGRPRWFGLDSPEALPEDRPRLIHWVVRSDDIRRDAAASAEAPGEILPMERGDFRWRITVPPDGRLPGSGLVPTLIQWDVPFHPAARLPDAGCRLMKLEGFHPQPARIKAVLDSLGVGARLDVHPCALDEAAELVAYIRTPTGLVELD</sequence>
<dbReference type="Proteomes" id="UP000031637">
    <property type="component" value="Chromosome"/>
</dbReference>
<keyword evidence="3" id="KW-1185">Reference proteome</keyword>
<dbReference type="RefSeq" id="WP_041099019.1">
    <property type="nucleotide sequence ID" value="NZ_AP012547.1"/>
</dbReference>
<dbReference type="CDD" id="cd06587">
    <property type="entry name" value="VOC"/>
    <property type="match status" value="1"/>
</dbReference>
<dbReference type="OrthoDB" id="9111355at2"/>
<evidence type="ECO:0000259" key="1">
    <source>
        <dbReference type="Pfam" id="PF13468"/>
    </source>
</evidence>
<dbReference type="InterPro" id="IPR025870">
    <property type="entry name" value="Glyoxalase-like_dom"/>
</dbReference>
<evidence type="ECO:0000313" key="2">
    <source>
        <dbReference type="EMBL" id="BAO29836.1"/>
    </source>
</evidence>
<name>W0SFP9_9PROT</name>
<organism evidence="2 3">
    <name type="scientific">Sulfuritalea hydrogenivorans sk43H</name>
    <dbReference type="NCBI Taxonomy" id="1223802"/>
    <lineage>
        <taxon>Bacteria</taxon>
        <taxon>Pseudomonadati</taxon>
        <taxon>Pseudomonadota</taxon>
        <taxon>Betaproteobacteria</taxon>
        <taxon>Nitrosomonadales</taxon>
        <taxon>Sterolibacteriaceae</taxon>
        <taxon>Sulfuritalea</taxon>
    </lineage>
</organism>
<dbReference type="KEGG" id="shd:SUTH_02045"/>
<dbReference type="AlphaFoldDB" id="W0SFP9"/>
<dbReference type="InterPro" id="IPR029068">
    <property type="entry name" value="Glyas_Bleomycin-R_OHBP_Dase"/>
</dbReference>
<dbReference type="EMBL" id="AP012547">
    <property type="protein sequence ID" value="BAO29836.1"/>
    <property type="molecule type" value="Genomic_DNA"/>
</dbReference>
<dbReference type="HOGENOM" id="CLU_083550_0_0_4"/>
<dbReference type="Gene3D" id="3.10.180.10">
    <property type="entry name" value="2,3-Dihydroxybiphenyl 1,2-Dioxygenase, domain 1"/>
    <property type="match status" value="1"/>
</dbReference>
<dbReference type="SUPFAM" id="SSF54593">
    <property type="entry name" value="Glyoxalase/Bleomycin resistance protein/Dihydroxybiphenyl dioxygenase"/>
    <property type="match status" value="1"/>
</dbReference>
<reference evidence="2 3" key="1">
    <citation type="journal article" date="2014" name="Syst. Appl. Microbiol.">
        <title>Complete genomes of freshwater sulfur oxidizers Sulfuricella denitrificans skB26 and Sulfuritalea hydrogenivorans sk43H: genetic insights into the sulfur oxidation pathway of betaproteobacteria.</title>
        <authorList>
            <person name="Watanabe T."/>
            <person name="Kojima H."/>
            <person name="Fukui M."/>
        </authorList>
    </citation>
    <scope>NUCLEOTIDE SEQUENCE [LARGE SCALE GENOMIC DNA]</scope>
    <source>
        <strain evidence="2">DSM22779</strain>
    </source>
</reference>
<dbReference type="Pfam" id="PF13468">
    <property type="entry name" value="Glyoxalase_3"/>
    <property type="match status" value="1"/>
</dbReference>
<gene>
    <name evidence="2" type="ORF">SUTH_02045</name>
</gene>